<protein>
    <submittedName>
        <fullName evidence="2">Uncharacterized protein</fullName>
    </submittedName>
</protein>
<organism evidence="2 3">
    <name type="scientific">Araneus ventricosus</name>
    <name type="common">Orbweaver spider</name>
    <name type="synonym">Epeira ventricosa</name>
    <dbReference type="NCBI Taxonomy" id="182803"/>
    <lineage>
        <taxon>Eukaryota</taxon>
        <taxon>Metazoa</taxon>
        <taxon>Ecdysozoa</taxon>
        <taxon>Arthropoda</taxon>
        <taxon>Chelicerata</taxon>
        <taxon>Arachnida</taxon>
        <taxon>Araneae</taxon>
        <taxon>Araneomorphae</taxon>
        <taxon>Entelegynae</taxon>
        <taxon>Araneoidea</taxon>
        <taxon>Araneidae</taxon>
        <taxon>Araneus</taxon>
    </lineage>
</organism>
<evidence type="ECO:0000313" key="2">
    <source>
        <dbReference type="EMBL" id="GBM37722.1"/>
    </source>
</evidence>
<evidence type="ECO:0000313" key="3">
    <source>
        <dbReference type="Proteomes" id="UP000499080"/>
    </source>
</evidence>
<comment type="caution">
    <text evidence="2">The sequence shown here is derived from an EMBL/GenBank/DDBJ whole genome shotgun (WGS) entry which is preliminary data.</text>
</comment>
<proteinExistence type="predicted"/>
<reference evidence="2 3" key="1">
    <citation type="journal article" date="2019" name="Sci. Rep.">
        <title>Orb-weaving spider Araneus ventricosus genome elucidates the spidroin gene catalogue.</title>
        <authorList>
            <person name="Kono N."/>
            <person name="Nakamura H."/>
            <person name="Ohtoshi R."/>
            <person name="Moran D.A.P."/>
            <person name="Shinohara A."/>
            <person name="Yoshida Y."/>
            <person name="Fujiwara M."/>
            <person name="Mori M."/>
            <person name="Tomita M."/>
            <person name="Arakawa K."/>
        </authorList>
    </citation>
    <scope>NUCLEOTIDE SEQUENCE [LARGE SCALE GENOMIC DNA]</scope>
</reference>
<dbReference type="Proteomes" id="UP000499080">
    <property type="component" value="Unassembled WGS sequence"/>
</dbReference>
<keyword evidence="3" id="KW-1185">Reference proteome</keyword>
<dbReference type="EMBL" id="BGPR01000848">
    <property type="protein sequence ID" value="GBM37722.1"/>
    <property type="molecule type" value="Genomic_DNA"/>
</dbReference>
<name>A0A4Y2F8W6_ARAVE</name>
<accession>A0A4Y2F8W6</accession>
<sequence length="90" mass="10638">MIDNSYQSPFLFPLREHDSCYVQIRSNSTFRRRNHQRRTHFPDGEEPSLLAPKPSWQRETETIAEFNSQRAHPIWDPPRLLCLLCAVIST</sequence>
<evidence type="ECO:0000256" key="1">
    <source>
        <dbReference type="SAM" id="MobiDB-lite"/>
    </source>
</evidence>
<gene>
    <name evidence="2" type="ORF">AVEN_239867_1</name>
</gene>
<dbReference type="AlphaFoldDB" id="A0A4Y2F8W6"/>
<feature type="region of interest" description="Disordered" evidence="1">
    <location>
        <begin position="32"/>
        <end position="54"/>
    </location>
</feature>